<reference evidence="1" key="1">
    <citation type="submission" date="2021-06" db="EMBL/GenBank/DDBJ databases">
        <title>44 bacteria genomes isolated from Dapeng, Shenzhen.</title>
        <authorList>
            <person name="Zheng W."/>
            <person name="Yu S."/>
            <person name="Huang Y."/>
        </authorList>
    </citation>
    <scope>NUCLEOTIDE SEQUENCE</scope>
    <source>
        <strain evidence="1">DP5N28-2</strain>
    </source>
</reference>
<dbReference type="Proteomes" id="UP000753961">
    <property type="component" value="Unassembled WGS sequence"/>
</dbReference>
<proteinExistence type="predicted"/>
<gene>
    <name evidence="1" type="ORF">KUV50_18700</name>
</gene>
<accession>A0A953HXU5</accession>
<dbReference type="AlphaFoldDB" id="A0A953HXU5"/>
<evidence type="ECO:0000313" key="2">
    <source>
        <dbReference type="Proteomes" id="UP000753961"/>
    </source>
</evidence>
<evidence type="ECO:0000313" key="1">
    <source>
        <dbReference type="EMBL" id="MBY5960190.1"/>
    </source>
</evidence>
<name>A0A953HXU5_9BACT</name>
<comment type="caution">
    <text evidence="1">The sequence shown here is derived from an EMBL/GenBank/DDBJ whole genome shotgun (WGS) entry which is preliminary data.</text>
</comment>
<sequence length="67" mass="7979">MKHIETLEPPTRDKTKNFLLQMIEEGRDEQLYQVAMKMVIRGDSNEEICDLLEVSEDYVNHLRDEIK</sequence>
<organism evidence="1 2">
    <name type="scientific">Membranihabitans marinus</name>
    <dbReference type="NCBI Taxonomy" id="1227546"/>
    <lineage>
        <taxon>Bacteria</taxon>
        <taxon>Pseudomonadati</taxon>
        <taxon>Bacteroidota</taxon>
        <taxon>Saprospiria</taxon>
        <taxon>Saprospirales</taxon>
        <taxon>Saprospiraceae</taxon>
        <taxon>Membranihabitans</taxon>
    </lineage>
</organism>
<protein>
    <submittedName>
        <fullName evidence="1">Uncharacterized protein</fullName>
    </submittedName>
</protein>
<dbReference type="RefSeq" id="WP_222581739.1">
    <property type="nucleotide sequence ID" value="NZ_JAHVHU010000025.1"/>
</dbReference>
<dbReference type="EMBL" id="JAHVHU010000025">
    <property type="protein sequence ID" value="MBY5960190.1"/>
    <property type="molecule type" value="Genomic_DNA"/>
</dbReference>
<keyword evidence="2" id="KW-1185">Reference proteome</keyword>